<sequence>MAKFAGGRAEWNRKLLGDIQGHIDKDDEEKYRTMTAGRNKGLCVEGSESRIKEVINQKIRKMGELEATKGTGREALLLESSSESESMEEEEEFQSKVRNGHI</sequence>
<name>A0ABR2F9W1_9ROSI</name>
<dbReference type="EMBL" id="JBBPBM010000007">
    <property type="protein sequence ID" value="KAK8575120.1"/>
    <property type="molecule type" value="Genomic_DNA"/>
</dbReference>
<feature type="region of interest" description="Disordered" evidence="1">
    <location>
        <begin position="70"/>
        <end position="102"/>
    </location>
</feature>
<proteinExistence type="predicted"/>
<gene>
    <name evidence="2" type="ORF">V6N12_062796</name>
</gene>
<organism evidence="2 3">
    <name type="scientific">Hibiscus sabdariffa</name>
    <name type="common">roselle</name>
    <dbReference type="NCBI Taxonomy" id="183260"/>
    <lineage>
        <taxon>Eukaryota</taxon>
        <taxon>Viridiplantae</taxon>
        <taxon>Streptophyta</taxon>
        <taxon>Embryophyta</taxon>
        <taxon>Tracheophyta</taxon>
        <taxon>Spermatophyta</taxon>
        <taxon>Magnoliopsida</taxon>
        <taxon>eudicotyledons</taxon>
        <taxon>Gunneridae</taxon>
        <taxon>Pentapetalae</taxon>
        <taxon>rosids</taxon>
        <taxon>malvids</taxon>
        <taxon>Malvales</taxon>
        <taxon>Malvaceae</taxon>
        <taxon>Malvoideae</taxon>
        <taxon>Hibiscus</taxon>
    </lineage>
</organism>
<comment type="caution">
    <text evidence="2">The sequence shown here is derived from an EMBL/GenBank/DDBJ whole genome shotgun (WGS) entry which is preliminary data.</text>
</comment>
<evidence type="ECO:0000313" key="3">
    <source>
        <dbReference type="Proteomes" id="UP001472677"/>
    </source>
</evidence>
<reference evidence="2 3" key="1">
    <citation type="journal article" date="2024" name="G3 (Bethesda)">
        <title>Genome assembly of Hibiscus sabdariffa L. provides insights into metabolisms of medicinal natural products.</title>
        <authorList>
            <person name="Kim T."/>
        </authorList>
    </citation>
    <scope>NUCLEOTIDE SEQUENCE [LARGE SCALE GENOMIC DNA]</scope>
    <source>
        <strain evidence="2">TK-2024</strain>
        <tissue evidence="2">Old leaves</tissue>
    </source>
</reference>
<keyword evidence="3" id="KW-1185">Reference proteome</keyword>
<dbReference type="Proteomes" id="UP001472677">
    <property type="component" value="Unassembled WGS sequence"/>
</dbReference>
<protein>
    <submittedName>
        <fullName evidence="2">Uncharacterized protein</fullName>
    </submittedName>
</protein>
<evidence type="ECO:0000313" key="2">
    <source>
        <dbReference type="EMBL" id="KAK8575120.1"/>
    </source>
</evidence>
<accession>A0ABR2F9W1</accession>
<evidence type="ECO:0000256" key="1">
    <source>
        <dbReference type="SAM" id="MobiDB-lite"/>
    </source>
</evidence>